<comment type="subcellular location">
    <subcellularLocation>
        <location evidence="2">Cytoplasm</location>
    </subcellularLocation>
</comment>
<evidence type="ECO:0000256" key="7">
    <source>
        <dbReference type="ARBA" id="ARBA00022679"/>
    </source>
</evidence>
<dbReference type="SUPFAM" id="SSF52540">
    <property type="entry name" value="P-loop containing nucleoside triphosphate hydrolases"/>
    <property type="match status" value="1"/>
</dbReference>
<comment type="catalytic activity">
    <reaction evidence="12">
        <text>GMP + ATP = GDP + ADP</text>
        <dbReference type="Rhea" id="RHEA:20780"/>
        <dbReference type="ChEBI" id="CHEBI:30616"/>
        <dbReference type="ChEBI" id="CHEBI:58115"/>
        <dbReference type="ChEBI" id="CHEBI:58189"/>
        <dbReference type="ChEBI" id="CHEBI:456216"/>
        <dbReference type="EC" id="2.7.4.8"/>
    </reaction>
</comment>
<evidence type="ECO:0000259" key="13">
    <source>
        <dbReference type="PROSITE" id="PS50052"/>
    </source>
</evidence>
<dbReference type="Pfam" id="PF00625">
    <property type="entry name" value="Guanylate_kin"/>
    <property type="match status" value="1"/>
</dbReference>
<keyword evidence="10" id="KW-0067">ATP-binding</keyword>
<dbReference type="Gene3D" id="3.40.50.300">
    <property type="entry name" value="P-loop containing nucleotide triphosphate hydrolases"/>
    <property type="match status" value="1"/>
</dbReference>
<evidence type="ECO:0000256" key="6">
    <source>
        <dbReference type="ARBA" id="ARBA00022490"/>
    </source>
</evidence>
<keyword evidence="8" id="KW-0547">Nucleotide-binding</keyword>
<dbReference type="FunFam" id="3.30.63.10:FF:000005">
    <property type="entry name" value="Guanylate kinase"/>
    <property type="match status" value="1"/>
</dbReference>
<evidence type="ECO:0000256" key="9">
    <source>
        <dbReference type="ARBA" id="ARBA00022777"/>
    </source>
</evidence>
<dbReference type="NCBIfam" id="TIGR03263">
    <property type="entry name" value="guanyl_kin"/>
    <property type="match status" value="1"/>
</dbReference>
<evidence type="ECO:0000256" key="8">
    <source>
        <dbReference type="ARBA" id="ARBA00022741"/>
    </source>
</evidence>
<dbReference type="CDD" id="cd00071">
    <property type="entry name" value="GMPK"/>
    <property type="match status" value="1"/>
</dbReference>
<organism evidence="15">
    <name type="scientific">candidate division WOR-3 bacterium</name>
    <dbReference type="NCBI Taxonomy" id="2052148"/>
    <lineage>
        <taxon>Bacteria</taxon>
        <taxon>Bacteria division WOR-3</taxon>
    </lineage>
</organism>
<dbReference type="EMBL" id="DTBX01000051">
    <property type="protein sequence ID" value="HGQ55097.1"/>
    <property type="molecule type" value="Genomic_DNA"/>
</dbReference>
<comment type="function">
    <text evidence="1">Essential for recycling GMP and indirectly, cGMP.</text>
</comment>
<name>A0A7C4W7D7_UNCW3</name>
<evidence type="ECO:0000256" key="12">
    <source>
        <dbReference type="ARBA" id="ARBA00048594"/>
    </source>
</evidence>
<keyword evidence="7 15" id="KW-0808">Transferase</keyword>
<evidence type="ECO:0000256" key="4">
    <source>
        <dbReference type="ARBA" id="ARBA00012961"/>
    </source>
</evidence>
<evidence type="ECO:0000256" key="11">
    <source>
        <dbReference type="ARBA" id="ARBA00030128"/>
    </source>
</evidence>
<evidence type="ECO:0000313" key="15">
    <source>
        <dbReference type="EMBL" id="HGU47370.1"/>
    </source>
</evidence>
<dbReference type="SMART" id="SM00072">
    <property type="entry name" value="GuKc"/>
    <property type="match status" value="1"/>
</dbReference>
<dbReference type="PROSITE" id="PS50052">
    <property type="entry name" value="GUANYLATE_KINASE_2"/>
    <property type="match status" value="1"/>
</dbReference>
<sequence>MLNSKIFVLVGFSGSGKSTLVRKLLRKDNKNIFYSVSVTTRPKRRGERDAKDYYFVSFTEFQKMIKRKELLEWTFAYGNYYGTPKKPFMKALKEGKKILMDLDIKGAQKIKKQFKEQSKVILVLPPSFSVLKERLEKRKEKELNFRLAKDKKTWQEVLKSQRIFDYYLMNDNLKETIKNLEAIMRVEDLKEMPKLKRR</sequence>
<gene>
    <name evidence="15" type="ORF">ENT60_02260</name>
    <name evidence="14" type="ORF">ENU28_01365</name>
</gene>
<keyword evidence="6" id="KW-0963">Cytoplasm</keyword>
<keyword evidence="9 15" id="KW-0418">Kinase</keyword>
<evidence type="ECO:0000256" key="2">
    <source>
        <dbReference type="ARBA" id="ARBA00004496"/>
    </source>
</evidence>
<comment type="similarity">
    <text evidence="3">Belongs to the guanylate kinase family.</text>
</comment>
<dbReference type="AlphaFoldDB" id="A0A7C4W7D7"/>
<evidence type="ECO:0000256" key="3">
    <source>
        <dbReference type="ARBA" id="ARBA00005790"/>
    </source>
</evidence>
<dbReference type="InterPro" id="IPR017665">
    <property type="entry name" value="Guanylate_kinase"/>
</dbReference>
<dbReference type="EC" id="2.7.4.8" evidence="4"/>
<dbReference type="GO" id="GO:0004385">
    <property type="term" value="F:GMP kinase activity"/>
    <property type="evidence" value="ECO:0007669"/>
    <property type="project" value="UniProtKB-EC"/>
</dbReference>
<accession>A0A7C4W7D7</accession>
<dbReference type="PROSITE" id="PS00856">
    <property type="entry name" value="GUANYLATE_KINASE_1"/>
    <property type="match status" value="1"/>
</dbReference>
<dbReference type="InterPro" id="IPR027417">
    <property type="entry name" value="P-loop_NTPase"/>
</dbReference>
<dbReference type="InterPro" id="IPR008145">
    <property type="entry name" value="GK/Ca_channel_bsu"/>
</dbReference>
<protein>
    <recommendedName>
        <fullName evidence="5">Guanylate kinase</fullName>
        <ecNumber evidence="4">2.7.4.8</ecNumber>
    </recommendedName>
    <alternativeName>
        <fullName evidence="11">GMP kinase</fullName>
    </alternativeName>
</protein>
<dbReference type="GO" id="GO:0005524">
    <property type="term" value="F:ATP binding"/>
    <property type="evidence" value="ECO:0007669"/>
    <property type="project" value="UniProtKB-KW"/>
</dbReference>
<evidence type="ECO:0000256" key="1">
    <source>
        <dbReference type="ARBA" id="ARBA00003531"/>
    </source>
</evidence>
<comment type="caution">
    <text evidence="15">The sequence shown here is derived from an EMBL/GenBank/DDBJ whole genome shotgun (WGS) entry which is preliminary data.</text>
</comment>
<dbReference type="PANTHER" id="PTHR23117:SF13">
    <property type="entry name" value="GUANYLATE KINASE"/>
    <property type="match status" value="1"/>
</dbReference>
<dbReference type="GO" id="GO:0005829">
    <property type="term" value="C:cytosol"/>
    <property type="evidence" value="ECO:0007669"/>
    <property type="project" value="TreeGrafter"/>
</dbReference>
<evidence type="ECO:0000256" key="5">
    <source>
        <dbReference type="ARBA" id="ARBA00016296"/>
    </source>
</evidence>
<proteinExistence type="inferred from homology"/>
<reference evidence="15" key="1">
    <citation type="journal article" date="2020" name="mSystems">
        <title>Genome- and Community-Level Interaction Insights into Carbon Utilization and Element Cycling Functions of Hydrothermarchaeota in Hydrothermal Sediment.</title>
        <authorList>
            <person name="Zhou Z."/>
            <person name="Liu Y."/>
            <person name="Xu W."/>
            <person name="Pan J."/>
            <person name="Luo Z.H."/>
            <person name="Li M."/>
        </authorList>
    </citation>
    <scope>NUCLEOTIDE SEQUENCE [LARGE SCALE GENOMIC DNA]</scope>
    <source>
        <strain evidence="15">SpSt-594</strain>
        <strain evidence="14">SpSt-655</strain>
    </source>
</reference>
<dbReference type="InterPro" id="IPR008144">
    <property type="entry name" value="Guanylate_kin-like_dom"/>
</dbReference>
<dbReference type="PANTHER" id="PTHR23117">
    <property type="entry name" value="GUANYLATE KINASE-RELATED"/>
    <property type="match status" value="1"/>
</dbReference>
<dbReference type="InterPro" id="IPR020590">
    <property type="entry name" value="Guanylate_kinase_CS"/>
</dbReference>
<feature type="domain" description="Guanylate kinase-like" evidence="13">
    <location>
        <begin position="4"/>
        <end position="185"/>
    </location>
</feature>
<dbReference type="EMBL" id="DSZH01000103">
    <property type="protein sequence ID" value="HGU47370.1"/>
    <property type="molecule type" value="Genomic_DNA"/>
</dbReference>
<evidence type="ECO:0000256" key="10">
    <source>
        <dbReference type="ARBA" id="ARBA00022840"/>
    </source>
</evidence>
<evidence type="ECO:0000313" key="14">
    <source>
        <dbReference type="EMBL" id="HGQ55097.1"/>
    </source>
</evidence>